<accession>A0AAV4LLU9</accession>
<organism evidence="7 8">
    <name type="scientific">Babesia caballi</name>
    <dbReference type="NCBI Taxonomy" id="5871"/>
    <lineage>
        <taxon>Eukaryota</taxon>
        <taxon>Sar</taxon>
        <taxon>Alveolata</taxon>
        <taxon>Apicomplexa</taxon>
        <taxon>Aconoidasida</taxon>
        <taxon>Piroplasmida</taxon>
        <taxon>Babesiidae</taxon>
        <taxon>Babesia</taxon>
    </lineage>
</organism>
<dbReference type="GO" id="GO:0022627">
    <property type="term" value="C:cytosolic small ribosomal subunit"/>
    <property type="evidence" value="ECO:0007669"/>
    <property type="project" value="TreeGrafter"/>
</dbReference>
<proteinExistence type="predicted"/>
<keyword evidence="2" id="KW-0853">WD repeat</keyword>
<dbReference type="GO" id="GO:0003729">
    <property type="term" value="F:mRNA binding"/>
    <property type="evidence" value="ECO:0007669"/>
    <property type="project" value="TreeGrafter"/>
</dbReference>
<dbReference type="GeneID" id="94192286"/>
<evidence type="ECO:0000313" key="7">
    <source>
        <dbReference type="EMBL" id="GIX60803.1"/>
    </source>
</evidence>
<evidence type="ECO:0000313" key="8">
    <source>
        <dbReference type="Proteomes" id="UP001497744"/>
    </source>
</evidence>
<protein>
    <submittedName>
        <fullName evidence="7">GYF domain-containing protein</fullName>
    </submittedName>
</protein>
<feature type="region of interest" description="Disordered" evidence="5">
    <location>
        <begin position="18"/>
        <end position="47"/>
    </location>
</feature>
<feature type="compositionally biased region" description="Polar residues" evidence="5">
    <location>
        <begin position="18"/>
        <end position="27"/>
    </location>
</feature>
<reference evidence="7 8" key="1">
    <citation type="submission" date="2021-06" db="EMBL/GenBank/DDBJ databases">
        <title>Genome sequence of Babesia caballi.</title>
        <authorList>
            <person name="Yamagishi J."/>
            <person name="Kidaka T."/>
            <person name="Ochi A."/>
        </authorList>
    </citation>
    <scope>NUCLEOTIDE SEQUENCE [LARGE SCALE GENOMIC DNA]</scope>
    <source>
        <strain evidence="7">USDA-D6B2</strain>
    </source>
</reference>
<feature type="region of interest" description="Disordered" evidence="5">
    <location>
        <begin position="268"/>
        <end position="353"/>
    </location>
</feature>
<keyword evidence="1" id="KW-0396">Initiation factor</keyword>
<dbReference type="InterPro" id="IPR013979">
    <property type="entry name" value="TIF_beta_prop-like"/>
</dbReference>
<dbReference type="InterPro" id="IPR011387">
    <property type="entry name" value="TIF2A"/>
</dbReference>
<dbReference type="GO" id="GO:0003743">
    <property type="term" value="F:translation initiation factor activity"/>
    <property type="evidence" value="ECO:0007669"/>
    <property type="project" value="UniProtKB-KW"/>
</dbReference>
<comment type="caution">
    <text evidence="7">The sequence shown here is derived from an EMBL/GenBank/DDBJ whole genome shotgun (WGS) entry which is preliminary data.</text>
</comment>
<dbReference type="PANTHER" id="PTHR13227">
    <property type="entry name" value="EUKARYOTIC TRANSLATION INITIATION FACTOR 2A"/>
    <property type="match status" value="1"/>
</dbReference>
<feature type="compositionally biased region" description="Polar residues" evidence="5">
    <location>
        <begin position="275"/>
        <end position="295"/>
    </location>
</feature>
<gene>
    <name evidence="7" type="ORF">BcabD6B2_02380</name>
</gene>
<dbReference type="AlphaFoldDB" id="A0AAV4LLU9"/>
<keyword evidence="3" id="KW-0677">Repeat</keyword>
<feature type="domain" description="Translation initiation factor beta propellor-like" evidence="6">
    <location>
        <begin position="407"/>
        <end position="595"/>
    </location>
</feature>
<evidence type="ECO:0000256" key="1">
    <source>
        <dbReference type="ARBA" id="ARBA00022540"/>
    </source>
</evidence>
<dbReference type="RefSeq" id="XP_067712874.1">
    <property type="nucleotide sequence ID" value="XM_067856773.1"/>
</dbReference>
<dbReference type="GO" id="GO:0043022">
    <property type="term" value="F:ribosome binding"/>
    <property type="evidence" value="ECO:0007669"/>
    <property type="project" value="TreeGrafter"/>
</dbReference>
<evidence type="ECO:0000256" key="5">
    <source>
        <dbReference type="SAM" id="MobiDB-lite"/>
    </source>
</evidence>
<evidence type="ECO:0000256" key="4">
    <source>
        <dbReference type="ARBA" id="ARBA00022917"/>
    </source>
</evidence>
<sequence length="849" mass="94590">MFLVHGKNGLFINSCVSNRNTESNSETPDADAVDDAARSDAPKPSSSVPVWSLNRFARHYSRSPNNQVAIVDDRLGLSILHVKGEDSSDFTFDTLRGVGKFRNHYTPIGCKNIKHLQWSNNGVYLVIYFNLNNCSKETGMFSEDNLHIWDITLKCIVGSFSTRRLSPEQWPVIKWVGYSDKFAYCFGQQVSIYAISTPDGTPTKSTRLLLSIQVPRVFSVEVFSADCLPPALRADGTNSFIRDDNGIDHTDLIELENAKSAMELALSLDPPGLSDSETSDNADSSEAGTGTDATPTSSGTEEGEVDESSVVESDTCTASIKDAASEPVTADATPNTGNRTVVDSDSDDDDQSSIIRVSPKDFWMSLSAYTKADIATQVSGNLRIATIQCVNSELYEVSSCDHELRTEDSADMYWSPSGRSLLVLGQSTVDLAGEKYGATSNCFLFRASGLFVCQVNSETTHDVRWCPNRDEFIIMQGNMPCDITLFSADCVRLFEFPKLYRNTIRWNPLGNMVALCGFGNLAGEICFWYRKDQRDYEQIVHMKEPCTVISEWSHDSRYFMTASTYPRMKVDNFLKIFTHEGDLLESQKMEECYEVCWMGSADTEWQFTRPSVRKSAQRKAVYRPKLLSRDDAPKRVIGTPTLNPTLDVDGYYRGPKPPPGATMSKFPLDMCAPDMSHPMANHMMHNRGSPHYPPFPGVPRPPGEVMYRGSMFSNDYGDKNDPSLSLLDAFRHVFSLSQARPPPMPMQYDCPPPERLHMPPEEPFGGDSVSLSADRRPVQHGRGPGGVPPVHNNVTADDAAKSLSMLMRIKNQMQCEKSKPLQQTILDEVQLLKLLLEAKNRSISRTRND</sequence>
<keyword evidence="4" id="KW-0648">Protein biosynthesis</keyword>
<dbReference type="PANTHER" id="PTHR13227:SF0">
    <property type="entry name" value="EUKARYOTIC TRANSLATION INITIATION FACTOR 2A"/>
    <property type="match status" value="1"/>
</dbReference>
<feature type="region of interest" description="Disordered" evidence="5">
    <location>
        <begin position="755"/>
        <end position="793"/>
    </location>
</feature>
<dbReference type="Pfam" id="PF08662">
    <property type="entry name" value="eIF2A"/>
    <property type="match status" value="1"/>
</dbReference>
<evidence type="ECO:0000256" key="2">
    <source>
        <dbReference type="ARBA" id="ARBA00022574"/>
    </source>
</evidence>
<name>A0AAV4LLU9_BABCB</name>
<dbReference type="EMBL" id="BPLF01000001">
    <property type="protein sequence ID" value="GIX60803.1"/>
    <property type="molecule type" value="Genomic_DNA"/>
</dbReference>
<dbReference type="Proteomes" id="UP001497744">
    <property type="component" value="Unassembled WGS sequence"/>
</dbReference>
<dbReference type="SUPFAM" id="SSF82171">
    <property type="entry name" value="DPP6 N-terminal domain-like"/>
    <property type="match status" value="1"/>
</dbReference>
<feature type="compositionally biased region" description="Polar residues" evidence="5">
    <location>
        <begin position="332"/>
        <end position="341"/>
    </location>
</feature>
<evidence type="ECO:0000259" key="6">
    <source>
        <dbReference type="Pfam" id="PF08662"/>
    </source>
</evidence>
<keyword evidence="8" id="KW-1185">Reference proteome</keyword>
<dbReference type="GO" id="GO:0000049">
    <property type="term" value="F:tRNA binding"/>
    <property type="evidence" value="ECO:0007669"/>
    <property type="project" value="TreeGrafter"/>
</dbReference>
<evidence type="ECO:0000256" key="3">
    <source>
        <dbReference type="ARBA" id="ARBA00022737"/>
    </source>
</evidence>